<dbReference type="PANTHER" id="PTHR36115:SF10">
    <property type="entry name" value="RDD DOMAIN-CONTAINING PROTEIN"/>
    <property type="match status" value="1"/>
</dbReference>
<evidence type="ECO:0000313" key="9">
    <source>
        <dbReference type="Proteomes" id="UP000198640"/>
    </source>
</evidence>
<dbReference type="AlphaFoldDB" id="A0A1H3PWV2"/>
<dbReference type="EMBL" id="FNOY01000114">
    <property type="protein sequence ID" value="SDZ04889.1"/>
    <property type="molecule type" value="Genomic_DNA"/>
</dbReference>
<sequence>MKNASSPGFWRRALALLYETILLLAVWFIASFLFHLIFQDTTAGYFRPLFQFYLLCVGGAYFIWFWTHGGRTLAMQTWKLRLISADGLKINTRQAITRYLFASLGIGLMGFGLWWAFFDREHQFLHDRLAGTRIIKCDAN</sequence>
<evidence type="ECO:0000256" key="3">
    <source>
        <dbReference type="ARBA" id="ARBA00022692"/>
    </source>
</evidence>
<evidence type="ECO:0000256" key="2">
    <source>
        <dbReference type="ARBA" id="ARBA00022475"/>
    </source>
</evidence>
<dbReference type="Pfam" id="PF06271">
    <property type="entry name" value="RDD"/>
    <property type="match status" value="1"/>
</dbReference>
<feature type="transmembrane region" description="Helical" evidence="6">
    <location>
        <begin position="99"/>
        <end position="118"/>
    </location>
</feature>
<dbReference type="InterPro" id="IPR051791">
    <property type="entry name" value="Pra-immunoreactive"/>
</dbReference>
<evidence type="ECO:0000256" key="4">
    <source>
        <dbReference type="ARBA" id="ARBA00022989"/>
    </source>
</evidence>
<evidence type="ECO:0000256" key="1">
    <source>
        <dbReference type="ARBA" id="ARBA00004651"/>
    </source>
</evidence>
<keyword evidence="2" id="KW-1003">Cell membrane</keyword>
<dbReference type="PANTHER" id="PTHR36115">
    <property type="entry name" value="PROLINE-RICH ANTIGEN HOMOLOG-RELATED"/>
    <property type="match status" value="1"/>
</dbReference>
<name>A0A1H3PWV2_9PROT</name>
<evidence type="ECO:0000256" key="5">
    <source>
        <dbReference type="ARBA" id="ARBA00023136"/>
    </source>
</evidence>
<dbReference type="InterPro" id="IPR010432">
    <property type="entry name" value="RDD"/>
</dbReference>
<gene>
    <name evidence="8" type="ORF">SAMN05421881_11141</name>
</gene>
<organism evidence="8 9">
    <name type="scientific">Nitrosomonas halophila</name>
    <dbReference type="NCBI Taxonomy" id="44576"/>
    <lineage>
        <taxon>Bacteria</taxon>
        <taxon>Pseudomonadati</taxon>
        <taxon>Pseudomonadota</taxon>
        <taxon>Betaproteobacteria</taxon>
        <taxon>Nitrosomonadales</taxon>
        <taxon>Nitrosomonadaceae</taxon>
        <taxon>Nitrosomonas</taxon>
    </lineage>
</organism>
<evidence type="ECO:0000256" key="6">
    <source>
        <dbReference type="SAM" id="Phobius"/>
    </source>
</evidence>
<protein>
    <submittedName>
        <fullName evidence="8">Uncharacterized membrane protein YckC, RDD family</fullName>
    </submittedName>
</protein>
<feature type="domain" description="RDD" evidence="7">
    <location>
        <begin position="7"/>
        <end position="131"/>
    </location>
</feature>
<evidence type="ECO:0000313" key="8">
    <source>
        <dbReference type="EMBL" id="SDZ04889.1"/>
    </source>
</evidence>
<comment type="subcellular location">
    <subcellularLocation>
        <location evidence="1">Cell membrane</location>
        <topology evidence="1">Multi-pass membrane protein</topology>
    </subcellularLocation>
</comment>
<keyword evidence="5 6" id="KW-0472">Membrane</keyword>
<dbReference type="GO" id="GO:0005886">
    <property type="term" value="C:plasma membrane"/>
    <property type="evidence" value="ECO:0007669"/>
    <property type="project" value="UniProtKB-SubCell"/>
</dbReference>
<feature type="transmembrane region" description="Helical" evidence="6">
    <location>
        <begin position="50"/>
        <end position="67"/>
    </location>
</feature>
<dbReference type="STRING" id="44576.SAMN05421881_11141"/>
<keyword evidence="4 6" id="KW-1133">Transmembrane helix</keyword>
<accession>A0A1H3PWV2</accession>
<evidence type="ECO:0000259" key="7">
    <source>
        <dbReference type="Pfam" id="PF06271"/>
    </source>
</evidence>
<reference evidence="8 9" key="1">
    <citation type="submission" date="2016-10" db="EMBL/GenBank/DDBJ databases">
        <authorList>
            <person name="de Groot N.N."/>
        </authorList>
    </citation>
    <scope>NUCLEOTIDE SEQUENCE [LARGE SCALE GENOMIC DNA]</scope>
    <source>
        <strain evidence="8 9">Nm1</strain>
    </source>
</reference>
<proteinExistence type="predicted"/>
<dbReference type="OrthoDB" id="5298807at2"/>
<keyword evidence="9" id="KW-1185">Reference proteome</keyword>
<dbReference type="Proteomes" id="UP000198640">
    <property type="component" value="Unassembled WGS sequence"/>
</dbReference>
<keyword evidence="3 6" id="KW-0812">Transmembrane</keyword>
<feature type="transmembrane region" description="Helical" evidence="6">
    <location>
        <begin position="12"/>
        <end position="38"/>
    </location>
</feature>
<dbReference type="RefSeq" id="WP_090415886.1">
    <property type="nucleotide sequence ID" value="NZ_FNOY01000114.1"/>
</dbReference>